<reference evidence="2" key="2">
    <citation type="journal article" date="2014" name="BMC Genomics">
        <title>A genomic perspective to assessing quality of mass-reared SIT flies used in Mediterranean fruit fly (Ceratitis capitata) eradication in California.</title>
        <authorList>
            <person name="Calla B."/>
            <person name="Hall B."/>
            <person name="Hou S."/>
            <person name="Geib S.M."/>
        </authorList>
    </citation>
    <scope>NUCLEOTIDE SEQUENCE</scope>
</reference>
<proteinExistence type="evidence at transcript level"/>
<organism evidence="2">
    <name type="scientific">Ceratitis capitata</name>
    <name type="common">Mediterranean fruit fly</name>
    <name type="synonym">Tephritis capitata</name>
    <dbReference type="NCBI Taxonomy" id="7213"/>
    <lineage>
        <taxon>Eukaryota</taxon>
        <taxon>Metazoa</taxon>
        <taxon>Ecdysozoa</taxon>
        <taxon>Arthropoda</taxon>
        <taxon>Hexapoda</taxon>
        <taxon>Insecta</taxon>
        <taxon>Pterygota</taxon>
        <taxon>Neoptera</taxon>
        <taxon>Endopterygota</taxon>
        <taxon>Diptera</taxon>
        <taxon>Brachycera</taxon>
        <taxon>Muscomorpha</taxon>
        <taxon>Tephritoidea</taxon>
        <taxon>Tephritidae</taxon>
        <taxon>Ceratitis</taxon>
        <taxon>Ceratitis</taxon>
    </lineage>
</organism>
<evidence type="ECO:0000256" key="1">
    <source>
        <dbReference type="SAM" id="MobiDB-lite"/>
    </source>
</evidence>
<feature type="compositionally biased region" description="Basic and acidic residues" evidence="1">
    <location>
        <begin position="75"/>
        <end position="96"/>
    </location>
</feature>
<evidence type="ECO:0000313" key="2">
    <source>
        <dbReference type="EMBL" id="JAC00209.1"/>
    </source>
</evidence>
<reference evidence="2" key="1">
    <citation type="submission" date="2013-07" db="EMBL/GenBank/DDBJ databases">
        <authorList>
            <person name="Geib S."/>
        </authorList>
    </citation>
    <scope>NUCLEOTIDE SEQUENCE</scope>
</reference>
<feature type="region of interest" description="Disordered" evidence="1">
    <location>
        <begin position="54"/>
        <end position="119"/>
    </location>
</feature>
<name>W8BTB6_CERCA</name>
<protein>
    <submittedName>
        <fullName evidence="2">Uncharacterized protein</fullName>
    </submittedName>
</protein>
<sequence>MLTDILIELYYCCCFCCCYYWLYQTPCVGYVSNRCYSGAPSLTNESGVFTVSITHSKPQPHTRNPSNQSAPKAIYSDDSKSEQSRVEPPPPKKSDRTLTASFSSKIDRQPSAPVVATKL</sequence>
<dbReference type="EMBL" id="GAMC01006347">
    <property type="protein sequence ID" value="JAC00209.1"/>
    <property type="molecule type" value="mRNA"/>
</dbReference>
<feature type="compositionally biased region" description="Polar residues" evidence="1">
    <location>
        <begin position="54"/>
        <end position="70"/>
    </location>
</feature>
<accession>W8BTB6</accession>
<dbReference type="AlphaFoldDB" id="W8BTB6"/>